<keyword evidence="8" id="KW-1185">Reference proteome</keyword>
<evidence type="ECO:0000256" key="6">
    <source>
        <dbReference type="RuleBase" id="RU000461"/>
    </source>
</evidence>
<proteinExistence type="inferred from homology"/>
<evidence type="ECO:0000313" key="8">
    <source>
        <dbReference type="Proteomes" id="UP000054144"/>
    </source>
</evidence>
<evidence type="ECO:0000313" key="7">
    <source>
        <dbReference type="EMBL" id="KIY45805.1"/>
    </source>
</evidence>
<keyword evidence="4 6" id="KW-0560">Oxidoreductase</keyword>
<evidence type="ECO:0000256" key="1">
    <source>
        <dbReference type="ARBA" id="ARBA00001971"/>
    </source>
</evidence>
<organism evidence="7 8">
    <name type="scientific">Fistulina hepatica ATCC 64428</name>
    <dbReference type="NCBI Taxonomy" id="1128425"/>
    <lineage>
        <taxon>Eukaryota</taxon>
        <taxon>Fungi</taxon>
        <taxon>Dikarya</taxon>
        <taxon>Basidiomycota</taxon>
        <taxon>Agaricomycotina</taxon>
        <taxon>Agaricomycetes</taxon>
        <taxon>Agaricomycetidae</taxon>
        <taxon>Agaricales</taxon>
        <taxon>Fistulinaceae</taxon>
        <taxon>Fistulina</taxon>
    </lineage>
</organism>
<keyword evidence="6" id="KW-0349">Heme</keyword>
<comment type="cofactor">
    <cofactor evidence="1">
        <name>heme</name>
        <dbReference type="ChEBI" id="CHEBI:30413"/>
    </cofactor>
</comment>
<protein>
    <submittedName>
        <fullName evidence="7">Cytochrome P450</fullName>
    </submittedName>
</protein>
<evidence type="ECO:0000256" key="3">
    <source>
        <dbReference type="ARBA" id="ARBA00022723"/>
    </source>
</evidence>
<dbReference type="InterPro" id="IPR017972">
    <property type="entry name" value="Cyt_P450_CS"/>
</dbReference>
<gene>
    <name evidence="7" type="ORF">FISHEDRAFT_60934</name>
</gene>
<dbReference type="EMBL" id="KN882046">
    <property type="protein sequence ID" value="KIY45805.1"/>
    <property type="molecule type" value="Genomic_DNA"/>
</dbReference>
<dbReference type="OrthoDB" id="1844152at2759"/>
<sequence>MPAISIRTRTEYGGLAHLALPCKTLVMFLPCTSQLNAIPTIGFSWPIFSYISAIRFVINGNAMIHEGYEKVCASALLIKRYQLINALQYPIFKIANFNRWIVIIRGRELTEQLRKARDNELSFIEAANEMVQIPCTLGSSIANAPYHVHVLSTQLPRNMHSVFPEIRAEMISTFDDLIPRTVWDATHPLNCLRLNILQAGTDWMVIPAADSIMTLLARMTNRMMVGQPLCRDGDYLELTTRFSRQVVVGALVVSMFPRFLRPLAARFCTSLPRAIRSARHFLGPVINQCLQETLMDEGILADKPHTMLSWLLAEAKGDQRTPDDIARRVLALNFAANHTTSMAPHPKYQASIRWEVEDVTKRFGWTKDALDSMVFTDSFLRESMRPFVFMVGNKPITVPAGTLVFTAARPTHFDEAIYGPDAHKFKADRFVPKWGLCEDARSLDEQLREPGSPILHSHQLVTTSPDFLSWGIGRHACPGRVFAATEMKLILAYIATHFDVLTTDAEQMPLMPVVDSDVHDEWTDNDAIFLDGERPEDIRIEANCFPNIWAGLRVRRRENKVEPTPLPTPFSTPNKIMTWSEYYNN</sequence>
<dbReference type="PANTHER" id="PTHR46206">
    <property type="entry name" value="CYTOCHROME P450"/>
    <property type="match status" value="1"/>
</dbReference>
<evidence type="ECO:0000256" key="5">
    <source>
        <dbReference type="ARBA" id="ARBA00023004"/>
    </source>
</evidence>
<name>A0A0D7A526_9AGAR</name>
<dbReference type="InterPro" id="IPR001128">
    <property type="entry name" value="Cyt_P450"/>
</dbReference>
<keyword evidence="6" id="KW-0503">Monooxygenase</keyword>
<evidence type="ECO:0000256" key="2">
    <source>
        <dbReference type="ARBA" id="ARBA00010617"/>
    </source>
</evidence>
<dbReference type="GO" id="GO:0005506">
    <property type="term" value="F:iron ion binding"/>
    <property type="evidence" value="ECO:0007669"/>
    <property type="project" value="InterPro"/>
</dbReference>
<dbReference type="SUPFAM" id="SSF48264">
    <property type="entry name" value="Cytochrome P450"/>
    <property type="match status" value="1"/>
</dbReference>
<accession>A0A0D7A526</accession>
<dbReference type="GO" id="GO:0004497">
    <property type="term" value="F:monooxygenase activity"/>
    <property type="evidence" value="ECO:0007669"/>
    <property type="project" value="UniProtKB-KW"/>
</dbReference>
<dbReference type="CDD" id="cd11041">
    <property type="entry name" value="CYP503A1-like"/>
    <property type="match status" value="1"/>
</dbReference>
<evidence type="ECO:0000256" key="4">
    <source>
        <dbReference type="ARBA" id="ARBA00023002"/>
    </source>
</evidence>
<dbReference type="Gene3D" id="1.10.630.10">
    <property type="entry name" value="Cytochrome P450"/>
    <property type="match status" value="1"/>
</dbReference>
<keyword evidence="5 6" id="KW-0408">Iron</keyword>
<dbReference type="InterPro" id="IPR036396">
    <property type="entry name" value="Cyt_P450_sf"/>
</dbReference>
<comment type="similarity">
    <text evidence="2 6">Belongs to the cytochrome P450 family.</text>
</comment>
<reference evidence="7 8" key="1">
    <citation type="journal article" date="2015" name="Fungal Genet. Biol.">
        <title>Evolution of novel wood decay mechanisms in Agaricales revealed by the genome sequences of Fistulina hepatica and Cylindrobasidium torrendii.</title>
        <authorList>
            <person name="Floudas D."/>
            <person name="Held B.W."/>
            <person name="Riley R."/>
            <person name="Nagy L.G."/>
            <person name="Koehler G."/>
            <person name="Ransdell A.S."/>
            <person name="Younus H."/>
            <person name="Chow J."/>
            <person name="Chiniquy J."/>
            <person name="Lipzen A."/>
            <person name="Tritt A."/>
            <person name="Sun H."/>
            <person name="Haridas S."/>
            <person name="LaButti K."/>
            <person name="Ohm R.A."/>
            <person name="Kues U."/>
            <person name="Blanchette R.A."/>
            <person name="Grigoriev I.V."/>
            <person name="Minto R.E."/>
            <person name="Hibbett D.S."/>
        </authorList>
    </citation>
    <scope>NUCLEOTIDE SEQUENCE [LARGE SCALE GENOMIC DNA]</scope>
    <source>
        <strain evidence="7 8">ATCC 64428</strain>
    </source>
</reference>
<dbReference type="AlphaFoldDB" id="A0A0D7A526"/>
<dbReference type="GO" id="GO:0016705">
    <property type="term" value="F:oxidoreductase activity, acting on paired donors, with incorporation or reduction of molecular oxygen"/>
    <property type="evidence" value="ECO:0007669"/>
    <property type="project" value="InterPro"/>
</dbReference>
<dbReference type="Pfam" id="PF00067">
    <property type="entry name" value="p450"/>
    <property type="match status" value="1"/>
</dbReference>
<keyword evidence="3 6" id="KW-0479">Metal-binding</keyword>
<dbReference type="PROSITE" id="PS00086">
    <property type="entry name" value="CYTOCHROME_P450"/>
    <property type="match status" value="1"/>
</dbReference>
<dbReference type="Proteomes" id="UP000054144">
    <property type="component" value="Unassembled WGS sequence"/>
</dbReference>
<dbReference type="GO" id="GO:0020037">
    <property type="term" value="F:heme binding"/>
    <property type="evidence" value="ECO:0007669"/>
    <property type="project" value="InterPro"/>
</dbReference>